<dbReference type="EMBL" id="FQYP01000003">
    <property type="protein sequence ID" value="SHI77452.1"/>
    <property type="molecule type" value="Genomic_DNA"/>
</dbReference>
<dbReference type="OrthoDB" id="1437631at2"/>
<protein>
    <recommendedName>
        <fullName evidence="3">META domain-containing protein</fullName>
    </recommendedName>
</protein>
<dbReference type="InterPro" id="IPR038670">
    <property type="entry name" value="HslJ-like_sf"/>
</dbReference>
<accession>A0A1M6DW76</accession>
<dbReference type="RefSeq" id="WP_073315423.1">
    <property type="nucleotide sequence ID" value="NZ_FQYP01000003.1"/>
</dbReference>
<dbReference type="PROSITE" id="PS51257">
    <property type="entry name" value="PROKAR_LIPOPROTEIN"/>
    <property type="match status" value="1"/>
</dbReference>
<sequence>MKSYAPVKVFVLIVTLVFIIGSCSKDDGETSYDLSGDWKVAYYIENGRKITKADKNTWPDSNNGDITASFSKPDIEGKGTISGITVTNSYQGEYTIDGIGKITIGSVYSTLINEPEWTQLYNIIAVQSFEIRNSELLMYYNDGEIIIVFERN</sequence>
<dbReference type="Proteomes" id="UP000184432">
    <property type="component" value="Unassembled WGS sequence"/>
</dbReference>
<proteinExistence type="predicted"/>
<evidence type="ECO:0008006" key="3">
    <source>
        <dbReference type="Google" id="ProtNLM"/>
    </source>
</evidence>
<dbReference type="AlphaFoldDB" id="A0A1M6DW76"/>
<evidence type="ECO:0000313" key="2">
    <source>
        <dbReference type="Proteomes" id="UP000184432"/>
    </source>
</evidence>
<reference evidence="2" key="1">
    <citation type="submission" date="2016-11" db="EMBL/GenBank/DDBJ databases">
        <authorList>
            <person name="Varghese N."/>
            <person name="Submissions S."/>
        </authorList>
    </citation>
    <scope>NUCLEOTIDE SEQUENCE [LARGE SCALE GENOMIC DNA]</scope>
    <source>
        <strain evidence="2">DSM 22623</strain>
    </source>
</reference>
<gene>
    <name evidence="1" type="ORF">SAMN04488508_10350</name>
</gene>
<dbReference type="STRING" id="570521.SAMN04488508_10350"/>
<keyword evidence="2" id="KW-1185">Reference proteome</keyword>
<evidence type="ECO:0000313" key="1">
    <source>
        <dbReference type="EMBL" id="SHI77452.1"/>
    </source>
</evidence>
<name>A0A1M6DW76_9FLAO</name>
<dbReference type="Gene3D" id="2.40.128.270">
    <property type="match status" value="1"/>
</dbReference>
<organism evidence="1 2">
    <name type="scientific">Aquimarina spongiae</name>
    <dbReference type="NCBI Taxonomy" id="570521"/>
    <lineage>
        <taxon>Bacteria</taxon>
        <taxon>Pseudomonadati</taxon>
        <taxon>Bacteroidota</taxon>
        <taxon>Flavobacteriia</taxon>
        <taxon>Flavobacteriales</taxon>
        <taxon>Flavobacteriaceae</taxon>
        <taxon>Aquimarina</taxon>
    </lineage>
</organism>